<feature type="region of interest" description="Disordered" evidence="1">
    <location>
        <begin position="423"/>
        <end position="504"/>
    </location>
</feature>
<evidence type="ECO:0000313" key="3">
    <source>
        <dbReference type="Proteomes" id="UP000756132"/>
    </source>
</evidence>
<dbReference type="RefSeq" id="XP_047769034.1">
    <property type="nucleotide sequence ID" value="XM_047912526.1"/>
</dbReference>
<feature type="region of interest" description="Disordered" evidence="1">
    <location>
        <begin position="1"/>
        <end position="51"/>
    </location>
</feature>
<keyword evidence="3" id="KW-1185">Reference proteome</keyword>
<dbReference type="Proteomes" id="UP000756132">
    <property type="component" value="Chromosome 12"/>
</dbReference>
<reference evidence="2" key="1">
    <citation type="submission" date="2021-12" db="EMBL/GenBank/DDBJ databases">
        <authorList>
            <person name="Zaccaron A."/>
            <person name="Stergiopoulos I."/>
        </authorList>
    </citation>
    <scope>NUCLEOTIDE SEQUENCE</scope>
    <source>
        <strain evidence="2">Race5_Kim</strain>
    </source>
</reference>
<feature type="compositionally biased region" description="Basic and acidic residues" evidence="1">
    <location>
        <begin position="442"/>
        <end position="457"/>
    </location>
</feature>
<evidence type="ECO:0000256" key="1">
    <source>
        <dbReference type="SAM" id="MobiDB-lite"/>
    </source>
</evidence>
<dbReference type="GeneID" id="71993256"/>
<dbReference type="KEGG" id="ffu:CLAFUR5_13378"/>
<reference evidence="2" key="2">
    <citation type="journal article" date="2022" name="Microb. Genom.">
        <title>A chromosome-scale genome assembly of the tomato pathogen Cladosporium fulvum reveals a compartmentalized genome architecture and the presence of a dispensable chromosome.</title>
        <authorList>
            <person name="Zaccaron A.Z."/>
            <person name="Chen L.H."/>
            <person name="Samaras A."/>
            <person name="Stergiopoulos I."/>
        </authorList>
    </citation>
    <scope>NUCLEOTIDE SEQUENCE</scope>
    <source>
        <strain evidence="2">Race5_Kim</strain>
    </source>
</reference>
<gene>
    <name evidence="2" type="ORF">CLAFUR5_13378</name>
</gene>
<feature type="region of interest" description="Disordered" evidence="1">
    <location>
        <begin position="68"/>
        <end position="87"/>
    </location>
</feature>
<feature type="compositionally biased region" description="Low complexity" evidence="1">
    <location>
        <begin position="363"/>
        <end position="383"/>
    </location>
</feature>
<feature type="compositionally biased region" description="Acidic residues" evidence="1">
    <location>
        <begin position="495"/>
        <end position="504"/>
    </location>
</feature>
<organism evidence="2 3">
    <name type="scientific">Passalora fulva</name>
    <name type="common">Tomato leaf mold</name>
    <name type="synonym">Cladosporium fulvum</name>
    <dbReference type="NCBI Taxonomy" id="5499"/>
    <lineage>
        <taxon>Eukaryota</taxon>
        <taxon>Fungi</taxon>
        <taxon>Dikarya</taxon>
        <taxon>Ascomycota</taxon>
        <taxon>Pezizomycotina</taxon>
        <taxon>Dothideomycetes</taxon>
        <taxon>Dothideomycetidae</taxon>
        <taxon>Mycosphaerellales</taxon>
        <taxon>Mycosphaerellaceae</taxon>
        <taxon>Fulvia</taxon>
    </lineage>
</organism>
<feature type="region of interest" description="Disordered" evidence="1">
    <location>
        <begin position="306"/>
        <end position="393"/>
    </location>
</feature>
<feature type="compositionally biased region" description="Polar residues" evidence="1">
    <location>
        <begin position="1"/>
        <end position="17"/>
    </location>
</feature>
<proteinExistence type="predicted"/>
<dbReference type="AlphaFoldDB" id="A0A9Q8UW56"/>
<name>A0A9Q8UW56_PASFU</name>
<accession>A0A9Q8UW56</accession>
<feature type="compositionally biased region" description="Basic and acidic residues" evidence="1">
    <location>
        <begin position="350"/>
        <end position="361"/>
    </location>
</feature>
<evidence type="ECO:0000313" key="2">
    <source>
        <dbReference type="EMBL" id="UJO24668.1"/>
    </source>
</evidence>
<feature type="compositionally biased region" description="Basic and acidic residues" evidence="1">
    <location>
        <begin position="469"/>
        <end position="494"/>
    </location>
</feature>
<feature type="compositionally biased region" description="Basic and acidic residues" evidence="1">
    <location>
        <begin position="306"/>
        <end position="320"/>
    </location>
</feature>
<feature type="compositionally biased region" description="Low complexity" evidence="1">
    <location>
        <begin position="18"/>
        <end position="51"/>
    </location>
</feature>
<dbReference type="EMBL" id="CP090174">
    <property type="protein sequence ID" value="UJO24668.1"/>
    <property type="molecule type" value="Genomic_DNA"/>
</dbReference>
<protein>
    <submittedName>
        <fullName evidence="2">Uncharacterized protein</fullName>
    </submittedName>
</protein>
<sequence>MASQPTQGSQRLQRWTGQATEPQLTQAAPTQQQPTMTQPPQVPVSAVPSRVFDPDASRSRLVMRAGQSATLSTTLSPTAAPSQGVPAAATATPSTVSIGHIIVNTDHFVRMELDEAREEYRMVRAYAGELMQTLSRHHFPGRGWESGPDHVREGDIILSYVLEYRGNTTEPDADAINWMFVLGGVLMIKPRPPPMPRLDHLWRVQFQDMDNERDMRMMWQCQTPTIWFESNGSYNFLKDGQPVERYIPLYEDYIHCFSIPYKVIGRAISLDAIDGMRFIEKEKASYRLKYLDEARRKRVLEMREEDRLRAERQAEEDRRAAISHQRRRRRQCGQQRQDGPLDYGDELPEDRDTRRTARQPRDAPAAPTARQNNRAARARQIPAGNQAQVPGAQPADIRQDGMTQHRPLQARQQIRSEIYVDPNAVQAAPPAPNLGLRPGTKRQGEPAENPHTKRIREANIGMSTPAGHVKRDTDLNKVPKDDNEGDKENRQVENDDKEENDSGE</sequence>